<dbReference type="GO" id="GO:0051287">
    <property type="term" value="F:NAD binding"/>
    <property type="evidence" value="ECO:0007669"/>
    <property type="project" value="InterPro"/>
</dbReference>
<evidence type="ECO:0000259" key="5">
    <source>
        <dbReference type="Pfam" id="PF02826"/>
    </source>
</evidence>
<dbReference type="GO" id="GO:0030267">
    <property type="term" value="F:glyoxylate reductase (NADPH) activity"/>
    <property type="evidence" value="ECO:0007669"/>
    <property type="project" value="TreeGrafter"/>
</dbReference>
<keyword evidence="7" id="KW-1185">Reference proteome</keyword>
<accession>A0A1L0B6F6</accession>
<dbReference type="InterPro" id="IPR050223">
    <property type="entry name" value="D-isomer_2-hydroxyacid_DH"/>
</dbReference>
<evidence type="ECO:0000256" key="1">
    <source>
        <dbReference type="ARBA" id="ARBA00023002"/>
    </source>
</evidence>
<keyword evidence="2" id="KW-0520">NAD</keyword>
<evidence type="ECO:0000313" key="6">
    <source>
        <dbReference type="EMBL" id="SGZ46267.1"/>
    </source>
</evidence>
<organism evidence="6 7">
    <name type="scientific">Sungouiella intermedia</name>
    <dbReference type="NCBI Taxonomy" id="45354"/>
    <lineage>
        <taxon>Eukaryota</taxon>
        <taxon>Fungi</taxon>
        <taxon>Dikarya</taxon>
        <taxon>Ascomycota</taxon>
        <taxon>Saccharomycotina</taxon>
        <taxon>Pichiomycetes</taxon>
        <taxon>Metschnikowiaceae</taxon>
        <taxon>Sungouiella</taxon>
    </lineage>
</organism>
<feature type="domain" description="D-isomer specific 2-hydroxyacid dehydrogenase NAD-binding" evidence="5">
    <location>
        <begin position="184"/>
        <end position="331"/>
    </location>
</feature>
<dbReference type="InterPro" id="IPR006139">
    <property type="entry name" value="D-isomer_2_OHA_DH_cat_dom"/>
</dbReference>
<evidence type="ECO:0000259" key="4">
    <source>
        <dbReference type="Pfam" id="PF00389"/>
    </source>
</evidence>
<proteinExistence type="inferred from homology"/>
<gene>
    <name evidence="6" type="ORF">SAMEA4029010_CIC11G00000003044</name>
</gene>
<dbReference type="PANTHER" id="PTHR10996">
    <property type="entry name" value="2-HYDROXYACID DEHYDROGENASE-RELATED"/>
    <property type="match status" value="1"/>
</dbReference>
<dbReference type="SUPFAM" id="SSF51735">
    <property type="entry name" value="NAD(P)-binding Rossmann-fold domains"/>
    <property type="match status" value="1"/>
</dbReference>
<dbReference type="GO" id="GO:0016618">
    <property type="term" value="F:hydroxypyruvate reductase [NAD(P)H] activity"/>
    <property type="evidence" value="ECO:0007669"/>
    <property type="project" value="TreeGrafter"/>
</dbReference>
<dbReference type="InterPro" id="IPR036291">
    <property type="entry name" value="NAD(P)-bd_dom_sf"/>
</dbReference>
<protein>
    <submittedName>
        <fullName evidence="6">CIC11C00000003044</fullName>
    </submittedName>
</protein>
<dbReference type="PANTHER" id="PTHR10996:SF178">
    <property type="entry name" value="2-HYDROXYACID DEHYDROGENASE YGL185C-RELATED"/>
    <property type="match status" value="1"/>
</dbReference>
<dbReference type="Pfam" id="PF02826">
    <property type="entry name" value="2-Hacid_dh_C"/>
    <property type="match status" value="1"/>
</dbReference>
<evidence type="ECO:0000313" key="7">
    <source>
        <dbReference type="Proteomes" id="UP000182334"/>
    </source>
</evidence>
<feature type="domain" description="D-isomer specific 2-hydroxyacid dehydrogenase catalytic" evidence="4">
    <location>
        <begin position="28"/>
        <end position="353"/>
    </location>
</feature>
<evidence type="ECO:0000256" key="2">
    <source>
        <dbReference type="ARBA" id="ARBA00023027"/>
    </source>
</evidence>
<dbReference type="SUPFAM" id="SSF52283">
    <property type="entry name" value="Formate/glycerate dehydrogenase catalytic domain-like"/>
    <property type="match status" value="1"/>
</dbReference>
<dbReference type="GO" id="GO:0005829">
    <property type="term" value="C:cytosol"/>
    <property type="evidence" value="ECO:0007669"/>
    <property type="project" value="TreeGrafter"/>
</dbReference>
<dbReference type="Proteomes" id="UP000182334">
    <property type="component" value="Chromosome I"/>
</dbReference>
<dbReference type="AlphaFoldDB" id="A0A1L0B6F6"/>
<dbReference type="Pfam" id="PF00389">
    <property type="entry name" value="2-Hacid_dh"/>
    <property type="match status" value="1"/>
</dbReference>
<dbReference type="OrthoDB" id="298012at2759"/>
<dbReference type="Gene3D" id="3.40.50.720">
    <property type="entry name" value="NAD(P)-binding Rossmann-like Domain"/>
    <property type="match status" value="2"/>
</dbReference>
<reference evidence="6 7" key="1">
    <citation type="submission" date="2016-10" db="EMBL/GenBank/DDBJ databases">
        <authorList>
            <person name="de Groot N.N."/>
        </authorList>
    </citation>
    <scope>NUCLEOTIDE SEQUENCE [LARGE SCALE GENOMIC DNA]</scope>
    <source>
        <strain evidence="6 7">CBS 141442</strain>
    </source>
</reference>
<evidence type="ECO:0000256" key="3">
    <source>
        <dbReference type="RuleBase" id="RU003719"/>
    </source>
</evidence>
<dbReference type="EMBL" id="LT635756">
    <property type="protein sequence ID" value="SGZ46267.1"/>
    <property type="molecule type" value="Genomic_DNA"/>
</dbReference>
<comment type="similarity">
    <text evidence="3">Belongs to the D-isomer specific 2-hydroxyacid dehydrogenase family.</text>
</comment>
<dbReference type="STRING" id="45354.A0A1L0B6F6"/>
<name>A0A1L0B6F6_9ASCO</name>
<sequence length="364" mass="39216">MKQKVLVIGDLNTELPEYKEFTSKFECIRYEVPLSKSQLIQDLKTTYSDISAIYGAWLGFVLLGGFKDDILAAAPLSLKVVSICSVGHDHYDGKAMADRGIILTNVPLDGAAEPVADLVLFNTLAAFRNFKISSENFVADINHTVGVRKTLDSGKFDSASGKPVLASTEGYAFGEYVAGRPCLNPKNHHVVIVGFGNIGVTIARRLSAVGMHIHYVKRSPLSAAEEKDLGFPVTYHPSVGDAADVADLVVIACPGTPETFHLINADTIEQFAKPIRIINIGRGPVIDENALVDGLELGKVVFAGLDVFENEPTVHPKLYGRQDVILTPHVGASTVENFDFTAVSAMKNIENVLLDGGRGLTPVN</sequence>
<dbReference type="InterPro" id="IPR006140">
    <property type="entry name" value="D-isomer_DH_NAD-bd"/>
</dbReference>
<keyword evidence="1 3" id="KW-0560">Oxidoreductase</keyword>